<dbReference type="PROSITE" id="PS00154">
    <property type="entry name" value="ATPASE_E1_E2"/>
    <property type="match status" value="1"/>
</dbReference>
<feature type="transmembrane region" description="Helical" evidence="6">
    <location>
        <begin position="308"/>
        <end position="331"/>
    </location>
</feature>
<dbReference type="NCBIfam" id="TIGR01494">
    <property type="entry name" value="ATPase_P-type"/>
    <property type="match status" value="1"/>
</dbReference>
<feature type="transmembrane region" description="Helical" evidence="6">
    <location>
        <begin position="337"/>
        <end position="355"/>
    </location>
</feature>
<dbReference type="Gene3D" id="3.40.1110.10">
    <property type="entry name" value="Calcium-transporting ATPase, cytoplasmic domain N"/>
    <property type="match status" value="1"/>
</dbReference>
<dbReference type="InterPro" id="IPR018303">
    <property type="entry name" value="ATPase_P-typ_P_site"/>
</dbReference>
<sequence length="372" mass="37563">MGLATPTAVIAGIGRGSERGILVRDAAVLETAGKLKAVIWDKTGTLTLGRPAIVALRPLSTGPLGGDSDALLIAAAAAEAGSEHPLGRAIVAAATAAAAEWPAATARRTLVGGGVVATIDGASIAVGSRAHLLALSVQAELLAPLDRWADEEAAAGHTVVYVALNAQPIGLIALADEVRPEAAATVRALADRGIASWIISGDRAETVAAIAARIGIPPEHARGGVLPREKGDAVEEISRLVGGPVAMVGDGINDAPALAAASVGIAMGGGAEIAVEAASATLASSDLHGVVQLIDLARATTRIIKQNLTWAFGYNIILVPLAAGALLPTFGFSLDPALAAAAMGLSSVSVVLNSLRLRRLPLERSYMRNDER</sequence>
<gene>
    <name evidence="7" type="ORF">UFOPK3614_01016</name>
</gene>
<dbReference type="GO" id="GO:0055070">
    <property type="term" value="P:copper ion homeostasis"/>
    <property type="evidence" value="ECO:0007669"/>
    <property type="project" value="TreeGrafter"/>
</dbReference>
<keyword evidence="2 6" id="KW-0812">Transmembrane</keyword>
<dbReference type="GO" id="GO:0016887">
    <property type="term" value="F:ATP hydrolysis activity"/>
    <property type="evidence" value="ECO:0007669"/>
    <property type="project" value="InterPro"/>
</dbReference>
<accession>A0A6J7HZI4</accession>
<dbReference type="GO" id="GO:0005507">
    <property type="term" value="F:copper ion binding"/>
    <property type="evidence" value="ECO:0007669"/>
    <property type="project" value="TreeGrafter"/>
</dbReference>
<dbReference type="GO" id="GO:0005524">
    <property type="term" value="F:ATP binding"/>
    <property type="evidence" value="ECO:0007669"/>
    <property type="project" value="InterPro"/>
</dbReference>
<evidence type="ECO:0000256" key="6">
    <source>
        <dbReference type="SAM" id="Phobius"/>
    </source>
</evidence>
<keyword evidence="5 6" id="KW-0472">Membrane</keyword>
<dbReference type="InterPro" id="IPR023214">
    <property type="entry name" value="HAD_sf"/>
</dbReference>
<dbReference type="InterPro" id="IPR023299">
    <property type="entry name" value="ATPase_P-typ_cyto_dom_N"/>
</dbReference>
<evidence type="ECO:0000256" key="5">
    <source>
        <dbReference type="ARBA" id="ARBA00023136"/>
    </source>
</evidence>
<dbReference type="SUPFAM" id="SSF56784">
    <property type="entry name" value="HAD-like"/>
    <property type="match status" value="1"/>
</dbReference>
<organism evidence="7">
    <name type="scientific">freshwater metagenome</name>
    <dbReference type="NCBI Taxonomy" id="449393"/>
    <lineage>
        <taxon>unclassified sequences</taxon>
        <taxon>metagenomes</taxon>
        <taxon>ecological metagenomes</taxon>
    </lineage>
</organism>
<dbReference type="Pfam" id="PF00702">
    <property type="entry name" value="Hydrolase"/>
    <property type="match status" value="1"/>
</dbReference>
<reference evidence="7" key="1">
    <citation type="submission" date="2020-05" db="EMBL/GenBank/DDBJ databases">
        <authorList>
            <person name="Chiriac C."/>
            <person name="Salcher M."/>
            <person name="Ghai R."/>
            <person name="Kavagutti S V."/>
        </authorList>
    </citation>
    <scope>NUCLEOTIDE SEQUENCE</scope>
</reference>
<dbReference type="InterPro" id="IPR036412">
    <property type="entry name" value="HAD-like_sf"/>
</dbReference>
<protein>
    <submittedName>
        <fullName evidence="7">Unannotated protein</fullName>
    </submittedName>
</protein>
<dbReference type="PRINTS" id="PR00119">
    <property type="entry name" value="CATATPASE"/>
</dbReference>
<evidence type="ECO:0000256" key="1">
    <source>
        <dbReference type="ARBA" id="ARBA00004370"/>
    </source>
</evidence>
<dbReference type="Gene3D" id="3.40.50.1000">
    <property type="entry name" value="HAD superfamily/HAD-like"/>
    <property type="match status" value="1"/>
</dbReference>
<comment type="subcellular location">
    <subcellularLocation>
        <location evidence="1">Membrane</location>
    </subcellularLocation>
</comment>
<evidence type="ECO:0000256" key="2">
    <source>
        <dbReference type="ARBA" id="ARBA00022692"/>
    </source>
</evidence>
<keyword evidence="4 6" id="KW-1133">Transmembrane helix</keyword>
<evidence type="ECO:0000313" key="7">
    <source>
        <dbReference type="EMBL" id="CAB4923896.1"/>
    </source>
</evidence>
<evidence type="ECO:0000256" key="4">
    <source>
        <dbReference type="ARBA" id="ARBA00022989"/>
    </source>
</evidence>
<dbReference type="SFLD" id="SFLDF00027">
    <property type="entry name" value="p-type_atpase"/>
    <property type="match status" value="1"/>
</dbReference>
<proteinExistence type="predicted"/>
<dbReference type="SFLD" id="SFLDG00002">
    <property type="entry name" value="C1.7:_P-type_atpase_like"/>
    <property type="match status" value="1"/>
</dbReference>
<dbReference type="PANTHER" id="PTHR43520:SF8">
    <property type="entry name" value="P-TYPE CU(+) TRANSPORTER"/>
    <property type="match status" value="1"/>
</dbReference>
<dbReference type="GO" id="GO:0016020">
    <property type="term" value="C:membrane"/>
    <property type="evidence" value="ECO:0007669"/>
    <property type="project" value="UniProtKB-SubCell"/>
</dbReference>
<name>A0A6J7HZI4_9ZZZZ</name>
<dbReference type="InterPro" id="IPR001757">
    <property type="entry name" value="P_typ_ATPase"/>
</dbReference>
<evidence type="ECO:0000256" key="3">
    <source>
        <dbReference type="ARBA" id="ARBA00022967"/>
    </source>
</evidence>
<dbReference type="EMBL" id="CAFBMS010000071">
    <property type="protein sequence ID" value="CAB4923896.1"/>
    <property type="molecule type" value="Genomic_DNA"/>
</dbReference>
<dbReference type="GO" id="GO:0043682">
    <property type="term" value="F:P-type divalent copper transporter activity"/>
    <property type="evidence" value="ECO:0007669"/>
    <property type="project" value="TreeGrafter"/>
</dbReference>
<dbReference type="SFLD" id="SFLDS00003">
    <property type="entry name" value="Haloacid_Dehalogenase"/>
    <property type="match status" value="1"/>
</dbReference>
<dbReference type="InterPro" id="IPR044492">
    <property type="entry name" value="P_typ_ATPase_HD_dom"/>
</dbReference>
<keyword evidence="3" id="KW-1278">Translocase</keyword>
<dbReference type="PANTHER" id="PTHR43520">
    <property type="entry name" value="ATP7, ISOFORM B"/>
    <property type="match status" value="1"/>
</dbReference>
<dbReference type="AlphaFoldDB" id="A0A6J7HZI4"/>